<feature type="region of interest" description="Disordered" evidence="1">
    <location>
        <begin position="32"/>
        <end position="95"/>
    </location>
</feature>
<evidence type="ECO:0000313" key="2">
    <source>
        <dbReference type="EMBL" id="KAK6301047.1"/>
    </source>
</evidence>
<name>A0AAN8L0F2_9TELE</name>
<evidence type="ECO:0000313" key="3">
    <source>
        <dbReference type="Proteomes" id="UP001356427"/>
    </source>
</evidence>
<proteinExistence type="predicted"/>
<dbReference type="AlphaFoldDB" id="A0AAN8L0F2"/>
<feature type="compositionally biased region" description="Basic and acidic residues" evidence="1">
    <location>
        <begin position="35"/>
        <end position="47"/>
    </location>
</feature>
<dbReference type="EMBL" id="JAGTTL010000027">
    <property type="protein sequence ID" value="KAK6301047.1"/>
    <property type="molecule type" value="Genomic_DNA"/>
</dbReference>
<dbReference type="Proteomes" id="UP001356427">
    <property type="component" value="Unassembled WGS sequence"/>
</dbReference>
<keyword evidence="3" id="KW-1185">Reference proteome</keyword>
<comment type="caution">
    <text evidence="2">The sequence shown here is derived from an EMBL/GenBank/DDBJ whole genome shotgun (WGS) entry which is preliminary data.</text>
</comment>
<protein>
    <submittedName>
        <fullName evidence="2">Uncharacterized protein</fullName>
    </submittedName>
</protein>
<feature type="compositionally biased region" description="Pro residues" evidence="1">
    <location>
        <begin position="83"/>
        <end position="95"/>
    </location>
</feature>
<feature type="non-terminal residue" evidence="2">
    <location>
        <position position="95"/>
    </location>
</feature>
<gene>
    <name evidence="2" type="ORF">J4Q44_G00291450</name>
</gene>
<reference evidence="2 3" key="1">
    <citation type="submission" date="2021-04" db="EMBL/GenBank/DDBJ databases">
        <authorList>
            <person name="De Guttry C."/>
            <person name="Zahm M."/>
            <person name="Klopp C."/>
            <person name="Cabau C."/>
            <person name="Louis A."/>
            <person name="Berthelot C."/>
            <person name="Parey E."/>
            <person name="Roest Crollius H."/>
            <person name="Montfort J."/>
            <person name="Robinson-Rechavi M."/>
            <person name="Bucao C."/>
            <person name="Bouchez O."/>
            <person name="Gislard M."/>
            <person name="Lluch J."/>
            <person name="Milhes M."/>
            <person name="Lampietro C."/>
            <person name="Lopez Roques C."/>
            <person name="Donnadieu C."/>
            <person name="Braasch I."/>
            <person name="Desvignes T."/>
            <person name="Postlethwait J."/>
            <person name="Bobe J."/>
            <person name="Wedekind C."/>
            <person name="Guiguen Y."/>
        </authorList>
    </citation>
    <scope>NUCLEOTIDE SEQUENCE [LARGE SCALE GENOMIC DNA]</scope>
    <source>
        <strain evidence="2">Cs_M1</strain>
        <tissue evidence="2">Blood</tissue>
    </source>
</reference>
<evidence type="ECO:0000256" key="1">
    <source>
        <dbReference type="SAM" id="MobiDB-lite"/>
    </source>
</evidence>
<sequence length="95" mass="10516">MTSPGVYTALTTNTLPSTVMNGLVYFIPTTSTVLHPRETRPPPHRDPSSTPERPVLHPIETRPPPQRDPSSTPERPVLHPIETRPPPQRDPSSTP</sequence>
<accession>A0AAN8L0F2</accession>
<organism evidence="2 3">
    <name type="scientific">Coregonus suidteri</name>
    <dbReference type="NCBI Taxonomy" id="861788"/>
    <lineage>
        <taxon>Eukaryota</taxon>
        <taxon>Metazoa</taxon>
        <taxon>Chordata</taxon>
        <taxon>Craniata</taxon>
        <taxon>Vertebrata</taxon>
        <taxon>Euteleostomi</taxon>
        <taxon>Actinopterygii</taxon>
        <taxon>Neopterygii</taxon>
        <taxon>Teleostei</taxon>
        <taxon>Protacanthopterygii</taxon>
        <taxon>Salmoniformes</taxon>
        <taxon>Salmonidae</taxon>
        <taxon>Coregoninae</taxon>
        <taxon>Coregonus</taxon>
    </lineage>
</organism>